<evidence type="ECO:0000313" key="4">
    <source>
        <dbReference type="Proteomes" id="UP001200313"/>
    </source>
</evidence>
<evidence type="ECO:0000256" key="1">
    <source>
        <dbReference type="SAM" id="MobiDB-lite"/>
    </source>
</evidence>
<sequence>MRKVPALLASALLLSTIAAGVGPMMATAAAPAVSPRPSIEVKERDEDDLDITAFSGVITDGRDYLNLSRSHNNIPSQPTPKSVVSGPSAAKAAALQTDSGALAQKLVGGKSSFSILSAADILSANKILINGGMNIARSSGSILNSVGSGSSIPSSSKPSIHSSTPKVPGSNSGAAVNAVVPDGKDILYIINALEEAGETVSPDAIQP</sequence>
<gene>
    <name evidence="3" type="ORF">L0P79_11580</name>
</gene>
<dbReference type="RefSeq" id="WP_238074307.1">
    <property type="nucleotide sequence ID" value="NZ_JAKNJB010000020.1"/>
</dbReference>
<name>A0ABS9MA83_9FIRM</name>
<feature type="compositionally biased region" description="Low complexity" evidence="1">
    <location>
        <begin position="146"/>
        <end position="163"/>
    </location>
</feature>
<keyword evidence="2" id="KW-0732">Signal</keyword>
<feature type="signal peptide" evidence="2">
    <location>
        <begin position="1"/>
        <end position="28"/>
    </location>
</feature>
<accession>A0ABS9MA83</accession>
<evidence type="ECO:0008006" key="5">
    <source>
        <dbReference type="Google" id="ProtNLM"/>
    </source>
</evidence>
<feature type="chain" id="PRO_5045955581" description="Secreted protein" evidence="2">
    <location>
        <begin position="29"/>
        <end position="207"/>
    </location>
</feature>
<dbReference type="Proteomes" id="UP001200313">
    <property type="component" value="Unassembled WGS sequence"/>
</dbReference>
<comment type="caution">
    <text evidence="3">The sequence shown here is derived from an EMBL/GenBank/DDBJ whole genome shotgun (WGS) entry which is preliminary data.</text>
</comment>
<evidence type="ECO:0000256" key="2">
    <source>
        <dbReference type="SAM" id="SignalP"/>
    </source>
</evidence>
<dbReference type="EMBL" id="JAKNJB010000020">
    <property type="protein sequence ID" value="MCG4527715.1"/>
    <property type="molecule type" value="Genomic_DNA"/>
</dbReference>
<feature type="region of interest" description="Disordered" evidence="1">
    <location>
        <begin position="146"/>
        <end position="172"/>
    </location>
</feature>
<protein>
    <recommendedName>
        <fullName evidence="5">Secreted protein</fullName>
    </recommendedName>
</protein>
<organism evidence="3 4">
    <name type="scientific">Intestinimonas massiliensis</name>
    <name type="common">ex Afouda et al. 2020</name>
    <dbReference type="NCBI Taxonomy" id="1673721"/>
    <lineage>
        <taxon>Bacteria</taxon>
        <taxon>Bacillati</taxon>
        <taxon>Bacillota</taxon>
        <taxon>Clostridia</taxon>
        <taxon>Eubacteriales</taxon>
        <taxon>Intestinimonas</taxon>
    </lineage>
</organism>
<proteinExistence type="predicted"/>
<keyword evidence="4" id="KW-1185">Reference proteome</keyword>
<evidence type="ECO:0000313" key="3">
    <source>
        <dbReference type="EMBL" id="MCG4527715.1"/>
    </source>
</evidence>
<reference evidence="3 4" key="1">
    <citation type="submission" date="2022-01" db="EMBL/GenBank/DDBJ databases">
        <title>Collection of gut derived symbiotic bacterial strains cultured from healthy donors.</title>
        <authorList>
            <person name="Lin H."/>
            <person name="Kohout C."/>
            <person name="Waligurski E."/>
            <person name="Pamer E.G."/>
        </authorList>
    </citation>
    <scope>NUCLEOTIDE SEQUENCE [LARGE SCALE GENOMIC DNA]</scope>
    <source>
        <strain evidence="3 4">DFI.3.7</strain>
    </source>
</reference>